<sequence length="223" mass="24819">MLKYVLFDLDGTLTDSGLGITKAAQYALKDQGIDEPDLSKLGFFVGPPLNVTFMERYGMDEQHMLKAVAKFREYYNPIGVFENKPYEGVEEMLKACHEAGLKIAIASSKPEIMVYKVLNHFKLTSYFDVIVGSELDGRRTDKNEVVEEALRKLMANADETAMIGDRCYDMVGAVNHDLMALGVTYGYGTYLELKNAGADKTFDTVEDLKNYLLAACGALKKCC</sequence>
<dbReference type="OrthoDB" id="9792518at2"/>
<dbReference type="Pfam" id="PF13419">
    <property type="entry name" value="HAD_2"/>
    <property type="match status" value="1"/>
</dbReference>
<organism evidence="1 2">
    <name type="scientific">Butyrivibrio fibrisolvens</name>
    <dbReference type="NCBI Taxonomy" id="831"/>
    <lineage>
        <taxon>Bacteria</taxon>
        <taxon>Bacillati</taxon>
        <taxon>Bacillota</taxon>
        <taxon>Clostridia</taxon>
        <taxon>Lachnospirales</taxon>
        <taxon>Lachnospiraceae</taxon>
        <taxon>Butyrivibrio</taxon>
    </lineage>
</organism>
<dbReference type="SFLD" id="SFLDS00003">
    <property type="entry name" value="Haloacid_Dehalogenase"/>
    <property type="match status" value="1"/>
</dbReference>
<dbReference type="eggNOG" id="COG0546">
    <property type="taxonomic scope" value="Bacteria"/>
</dbReference>
<dbReference type="SFLD" id="SFLDG01129">
    <property type="entry name" value="C1.5:_HAD__Beta-PGM__Phosphata"/>
    <property type="match status" value="1"/>
</dbReference>
<dbReference type="Gene3D" id="3.40.50.1000">
    <property type="entry name" value="HAD superfamily/HAD-like"/>
    <property type="match status" value="1"/>
</dbReference>
<dbReference type="PANTHER" id="PTHR43434:SF20">
    <property type="entry name" value="5'-NUCLEOTIDASE"/>
    <property type="match status" value="1"/>
</dbReference>
<dbReference type="PANTHER" id="PTHR43434">
    <property type="entry name" value="PHOSPHOGLYCOLATE PHOSPHATASE"/>
    <property type="match status" value="1"/>
</dbReference>
<evidence type="ECO:0000313" key="2">
    <source>
        <dbReference type="Proteomes" id="UP000182584"/>
    </source>
</evidence>
<dbReference type="GO" id="GO:0004713">
    <property type="term" value="F:protein tyrosine kinase activity"/>
    <property type="evidence" value="ECO:0007669"/>
    <property type="project" value="TreeGrafter"/>
</dbReference>
<dbReference type="Proteomes" id="UP000182584">
    <property type="component" value="Unassembled WGS sequence"/>
</dbReference>
<dbReference type="Gene3D" id="1.10.150.240">
    <property type="entry name" value="Putative phosphatase, domain 2"/>
    <property type="match status" value="1"/>
</dbReference>
<dbReference type="SUPFAM" id="SSF56784">
    <property type="entry name" value="HAD-like"/>
    <property type="match status" value="1"/>
</dbReference>
<name>A0A1H9PUD6_BUTFI</name>
<dbReference type="AlphaFoldDB" id="A0A1H9PUD6"/>
<evidence type="ECO:0000313" key="1">
    <source>
        <dbReference type="EMBL" id="SER51720.1"/>
    </source>
</evidence>
<reference evidence="1 2" key="1">
    <citation type="submission" date="2016-10" db="EMBL/GenBank/DDBJ databases">
        <authorList>
            <person name="de Groot N.N."/>
        </authorList>
    </citation>
    <scope>NUCLEOTIDE SEQUENCE [LARGE SCALE GENOMIC DNA]</scope>
    <source>
        <strain evidence="1 2">AR40</strain>
    </source>
</reference>
<dbReference type="GO" id="GO:0005829">
    <property type="term" value="C:cytosol"/>
    <property type="evidence" value="ECO:0007669"/>
    <property type="project" value="TreeGrafter"/>
</dbReference>
<proteinExistence type="predicted"/>
<dbReference type="InterPro" id="IPR036412">
    <property type="entry name" value="HAD-like_sf"/>
</dbReference>
<dbReference type="InterPro" id="IPR023214">
    <property type="entry name" value="HAD_sf"/>
</dbReference>
<dbReference type="InterPro" id="IPR041492">
    <property type="entry name" value="HAD_2"/>
</dbReference>
<gene>
    <name evidence="1" type="ORF">SAMN04487884_106146</name>
</gene>
<dbReference type="EMBL" id="FOGJ01000006">
    <property type="protein sequence ID" value="SER51720.1"/>
    <property type="molecule type" value="Genomic_DNA"/>
</dbReference>
<dbReference type="InterPro" id="IPR050155">
    <property type="entry name" value="HAD-like_hydrolase_sf"/>
</dbReference>
<dbReference type="RefSeq" id="WP_027216816.1">
    <property type="nucleotide sequence ID" value="NZ_FOGJ01000006.1"/>
</dbReference>
<dbReference type="InterPro" id="IPR023198">
    <property type="entry name" value="PGP-like_dom2"/>
</dbReference>
<protein>
    <submittedName>
        <fullName evidence="1">Phosphoglycolate phosphatase</fullName>
    </submittedName>
</protein>
<accession>A0A1H9PUD6</accession>